<name>A0A4R7VQZ6_9PSEU</name>
<proteinExistence type="predicted"/>
<dbReference type="NCBIfam" id="NF038175">
    <property type="entry name" value="IniB_NTERM"/>
    <property type="match status" value="1"/>
</dbReference>
<dbReference type="RefSeq" id="WP_208297583.1">
    <property type="nucleotide sequence ID" value="NZ_SOCP01000005.1"/>
</dbReference>
<keyword evidence="2" id="KW-1185">Reference proteome</keyword>
<evidence type="ECO:0000313" key="2">
    <source>
        <dbReference type="Proteomes" id="UP000294927"/>
    </source>
</evidence>
<dbReference type="Proteomes" id="UP000294927">
    <property type="component" value="Unassembled WGS sequence"/>
</dbReference>
<dbReference type="EMBL" id="SOCP01000005">
    <property type="protein sequence ID" value="TDV52186.1"/>
    <property type="molecule type" value="Genomic_DNA"/>
</dbReference>
<reference evidence="1 2" key="1">
    <citation type="submission" date="2019-03" db="EMBL/GenBank/DDBJ databases">
        <title>Genomic Encyclopedia of Archaeal and Bacterial Type Strains, Phase II (KMG-II): from individual species to whole genera.</title>
        <authorList>
            <person name="Goeker M."/>
        </authorList>
    </citation>
    <scope>NUCLEOTIDE SEQUENCE [LARGE SCALE GENOMIC DNA]</scope>
    <source>
        <strain evidence="1 2">DSM 45499</strain>
    </source>
</reference>
<sequence>MSFSIDTLQDFVMNIISDEAAKAAYTADPLGALKDAGLGDLTPADVQEVLPLVADSLPAGLPTDLSELPLLGDLPLGDLPVALPVDGLPSLGDLPVDLPTGGLPSLGDLPVTLPTDGLPALGDLPVVGSLPVDLPGVELPNLPNLETPLGDVTSVVIDGVSGVATAGLDTDVLDSAVGGLLSNPAEGGAPTVSTHVESLLGDVAAGAKLAPEEFGGSIAGSSPAADLGAGLVGHVGGDLGAWAATDTVAGDLGAGVLAGPDGVSLAAESPLGNLAANSHGDFSIQPVDTADLLDVDHLGTTGDAVAGTVAHYVSAGAGALAGGIGAGEDLLGGYLTGSLAPVGDTLDSTTSTVTDGIEQGGDLVSEHLTNLPTTDDLPLDQLPELPQLPDLPDIDSGDLPRLGDVTSHLPVSLPDLPDTSAVTDLVSHNPVTDAVHASPVGGLVDGVTSHLPQVGDHLPVDLDLGL</sequence>
<evidence type="ECO:0000313" key="1">
    <source>
        <dbReference type="EMBL" id="TDV52186.1"/>
    </source>
</evidence>
<organism evidence="1 2">
    <name type="scientific">Actinophytocola oryzae</name>
    <dbReference type="NCBI Taxonomy" id="502181"/>
    <lineage>
        <taxon>Bacteria</taxon>
        <taxon>Bacillati</taxon>
        <taxon>Actinomycetota</taxon>
        <taxon>Actinomycetes</taxon>
        <taxon>Pseudonocardiales</taxon>
        <taxon>Pseudonocardiaceae</taxon>
    </lineage>
</organism>
<dbReference type="AlphaFoldDB" id="A0A4R7VQZ6"/>
<dbReference type="InterPro" id="IPR049709">
    <property type="entry name" value="IniB-like_N"/>
</dbReference>
<protein>
    <submittedName>
        <fullName evidence="1">Uncharacterized protein</fullName>
    </submittedName>
</protein>
<accession>A0A4R7VQZ6</accession>
<gene>
    <name evidence="1" type="ORF">CLV71_105317</name>
</gene>
<comment type="caution">
    <text evidence="1">The sequence shown here is derived from an EMBL/GenBank/DDBJ whole genome shotgun (WGS) entry which is preliminary data.</text>
</comment>